<dbReference type="AlphaFoldDB" id="A0A1B0A912"/>
<dbReference type="EnsemblMetazoa" id="GPAI038095-RA">
    <property type="protein sequence ID" value="GPAI038095-PA"/>
    <property type="gene ID" value="GPAI038095"/>
</dbReference>
<dbReference type="Proteomes" id="UP000092445">
    <property type="component" value="Unassembled WGS sequence"/>
</dbReference>
<dbReference type="GO" id="GO:0000278">
    <property type="term" value="P:mitotic cell cycle"/>
    <property type="evidence" value="ECO:0007669"/>
    <property type="project" value="TreeGrafter"/>
</dbReference>
<keyword evidence="4" id="KW-0175">Coiled coil</keyword>
<dbReference type="GO" id="GO:0000940">
    <property type="term" value="C:outer kinetochore"/>
    <property type="evidence" value="ECO:0007669"/>
    <property type="project" value="TreeGrafter"/>
</dbReference>
<dbReference type="GO" id="GO:0072686">
    <property type="term" value="C:mitotic spindle"/>
    <property type="evidence" value="ECO:0007669"/>
    <property type="project" value="TreeGrafter"/>
</dbReference>
<reference evidence="6" key="1">
    <citation type="submission" date="2014-03" db="EMBL/GenBank/DDBJ databases">
        <authorList>
            <person name="Aksoy S."/>
            <person name="Warren W."/>
            <person name="Wilson R.K."/>
        </authorList>
    </citation>
    <scope>NUCLEOTIDE SEQUENCE [LARGE SCALE GENOMIC DNA]</scope>
    <source>
        <strain evidence="6">IAEA</strain>
    </source>
</reference>
<dbReference type="GO" id="GO:0007059">
    <property type="term" value="P:chromosome segregation"/>
    <property type="evidence" value="ECO:0007669"/>
    <property type="project" value="InterPro"/>
</dbReference>
<protein>
    <recommendedName>
        <fullName evidence="2">SKA complex subunit 1</fullName>
    </recommendedName>
    <alternativeName>
        <fullName evidence="3">Spindle and kinetochore-associated protein 1</fullName>
    </alternativeName>
</protein>
<evidence type="ECO:0000256" key="1">
    <source>
        <dbReference type="ARBA" id="ARBA00006836"/>
    </source>
</evidence>
<name>A0A1B0A912_GLOPL</name>
<comment type="similarity">
    <text evidence="1">Belongs to the SKA1 family.</text>
</comment>
<dbReference type="GO" id="GO:0005876">
    <property type="term" value="C:spindle microtubule"/>
    <property type="evidence" value="ECO:0007669"/>
    <property type="project" value="TreeGrafter"/>
</dbReference>
<reference evidence="5" key="2">
    <citation type="submission" date="2020-05" db="UniProtKB">
        <authorList>
            <consortium name="EnsemblMetazoa"/>
        </authorList>
    </citation>
    <scope>IDENTIFICATION</scope>
    <source>
        <strain evidence="5">IAEA</strain>
    </source>
</reference>
<dbReference type="InterPro" id="IPR009829">
    <property type="entry name" value="SKA1"/>
</dbReference>
<evidence type="ECO:0000256" key="2">
    <source>
        <dbReference type="ARBA" id="ARBA00047182"/>
    </source>
</evidence>
<dbReference type="PANTHER" id="PTHR28573">
    <property type="entry name" value="SPINDLE AND KINETOCHORE-ASSOCIATED PROTEIN 1"/>
    <property type="match status" value="1"/>
</dbReference>
<proteinExistence type="inferred from homology"/>
<dbReference type="PANTHER" id="PTHR28573:SF1">
    <property type="entry name" value="SPINDLE AND KINETOCHORE-ASSOCIATED PROTEIN 1"/>
    <property type="match status" value="1"/>
</dbReference>
<dbReference type="Pfam" id="PF07160">
    <property type="entry name" value="SKA1"/>
    <property type="match status" value="1"/>
</dbReference>
<evidence type="ECO:0000256" key="4">
    <source>
        <dbReference type="SAM" id="Coils"/>
    </source>
</evidence>
<dbReference type="VEuPathDB" id="VectorBase:GPAI038095"/>
<evidence type="ECO:0000256" key="3">
    <source>
        <dbReference type="ARBA" id="ARBA00047202"/>
    </source>
</evidence>
<evidence type="ECO:0000313" key="5">
    <source>
        <dbReference type="EnsemblMetazoa" id="GPAI038095-PA"/>
    </source>
</evidence>
<dbReference type="GO" id="GO:0051301">
    <property type="term" value="P:cell division"/>
    <property type="evidence" value="ECO:0007669"/>
    <property type="project" value="InterPro"/>
</dbReference>
<feature type="coiled-coil region" evidence="4">
    <location>
        <begin position="28"/>
        <end position="80"/>
    </location>
</feature>
<accession>A0A1B0A912</accession>
<organism evidence="5 6">
    <name type="scientific">Glossina pallidipes</name>
    <name type="common">Tsetse fly</name>
    <dbReference type="NCBI Taxonomy" id="7398"/>
    <lineage>
        <taxon>Eukaryota</taxon>
        <taxon>Metazoa</taxon>
        <taxon>Ecdysozoa</taxon>
        <taxon>Arthropoda</taxon>
        <taxon>Hexapoda</taxon>
        <taxon>Insecta</taxon>
        <taxon>Pterygota</taxon>
        <taxon>Neoptera</taxon>
        <taxon>Endopterygota</taxon>
        <taxon>Diptera</taxon>
        <taxon>Brachycera</taxon>
        <taxon>Muscomorpha</taxon>
        <taxon>Hippoboscoidea</taxon>
        <taxon>Glossinidae</taxon>
        <taxon>Glossina</taxon>
    </lineage>
</organism>
<evidence type="ECO:0000313" key="6">
    <source>
        <dbReference type="Proteomes" id="UP000092445"/>
    </source>
</evidence>
<dbReference type="GO" id="GO:0008017">
    <property type="term" value="F:microtubule binding"/>
    <property type="evidence" value="ECO:0007669"/>
    <property type="project" value="InterPro"/>
</dbReference>
<sequence length="308" mass="36164">MEKIYEDLSSIEAKINKLNDFISLSLKRDKISNELKRLLQQANKVSSLMSHGHKVMQKELNNVQADCDDAMKRMRDHQTEMMDFIIEEKKRQLQKDSDTDIRKLKSHRLNVRKGKPLRDRDSDIDGATNSDIKLLGSSLLRLQLNQGTPKIRICDYKESPLVKRKLNNAAIQFSDFDVKITKQQFQSIPKYMLGRETFADINNFLEHVIIKCFNEKYELLPRPRNVVLRNINDLELWKTYNDQETLVPGGYKFITSVDIARKLEKSILDRKTLNRITILRHVGILQEYRVNQLICYIWVAHSRFNTDV</sequence>
<dbReference type="GO" id="GO:0031110">
    <property type="term" value="P:regulation of microtubule polymerization or depolymerization"/>
    <property type="evidence" value="ECO:0007669"/>
    <property type="project" value="TreeGrafter"/>
</dbReference>
<dbReference type="STRING" id="7398.A0A1B0A912"/>
<dbReference type="Gene3D" id="1.10.10.1890">
    <property type="entry name" value="Ska1 microtubule binding domain-like"/>
    <property type="match status" value="1"/>
</dbReference>
<keyword evidence="6" id="KW-1185">Reference proteome</keyword>
<dbReference type="InterPro" id="IPR042031">
    <property type="entry name" value="SKA1_MBD_sf"/>
</dbReference>